<name>A0ABC9FTB9_9POAL</name>
<dbReference type="PANTHER" id="PTHR33207">
    <property type="entry name" value="F-BOX DOMAIN CONTAINING PROTEIN-RELATED"/>
    <property type="match status" value="1"/>
</dbReference>
<proteinExistence type="predicted"/>
<dbReference type="Pfam" id="PF23635">
    <property type="entry name" value="Beta-prop_AT5G49610-like"/>
    <property type="match status" value="1"/>
</dbReference>
<gene>
    <name evidence="2" type="ORF">URODEC1_LOCUS108322</name>
</gene>
<reference evidence="3" key="1">
    <citation type="submission" date="2024-06" db="EMBL/GenBank/DDBJ databases">
        <authorList>
            <person name="Ryan C."/>
        </authorList>
    </citation>
    <scope>NUCLEOTIDE SEQUENCE [LARGE SCALE GENOMIC DNA]</scope>
</reference>
<dbReference type="SUPFAM" id="SSF81383">
    <property type="entry name" value="F-box domain"/>
    <property type="match status" value="1"/>
</dbReference>
<dbReference type="EMBL" id="OZ075117">
    <property type="protein sequence ID" value="CAL5080901.1"/>
    <property type="molecule type" value="Genomic_DNA"/>
</dbReference>
<sequence length="429" mass="48139">MSTRTTKVGDLTDDLLELVLLGIDTSVCLVRATATCKRWRRLVAGTDGAAFLRRFQSLHPPRPIGTFYSINPDRPRSYGQDHVWPHVDPVFVPSSASASYEPSGGLQLSLDFVPGLPAANRGRRELVDGCGSLLLLLGEKARNERPWDMYWWHHADYMTPDLIVCQPLTRQYQVIPPPICNVCILGAFLLNSDANEAGSAAIGMTNFRVLLVHYEHDYWNGEANGHGHPLTSVFTCGGCVNGGWRYGEKDEAGLVVLDECTLQFSAMALSEHMRQWLVFGRDNFRVVGGDHAGTVRIVHLTGGRELEVFGHRQGDRGNDEWVLEKTVRMQEASRGLLVVDHEEEDYFDRETRIIDANEGLVVLSLDNEMSLFSVDLETMELKREDGRNQSTGAAFPYTLPWPPVMRACVDDAGTKWRKRRRKRPSSEKS</sequence>
<evidence type="ECO:0000313" key="3">
    <source>
        <dbReference type="Proteomes" id="UP001497457"/>
    </source>
</evidence>
<dbReference type="InterPro" id="IPR036047">
    <property type="entry name" value="F-box-like_dom_sf"/>
</dbReference>
<dbReference type="InterPro" id="IPR056594">
    <property type="entry name" value="AT5G49610-like_b-prop"/>
</dbReference>
<dbReference type="AlphaFoldDB" id="A0ABC9FTB9"/>
<protein>
    <recommendedName>
        <fullName evidence="1">F-box protein AT5G49610-like beta-propeller domain-containing protein</fullName>
    </recommendedName>
</protein>
<evidence type="ECO:0000313" key="2">
    <source>
        <dbReference type="EMBL" id="CAL5080901.1"/>
    </source>
</evidence>
<organism evidence="2 3">
    <name type="scientific">Urochloa decumbens</name>
    <dbReference type="NCBI Taxonomy" id="240449"/>
    <lineage>
        <taxon>Eukaryota</taxon>
        <taxon>Viridiplantae</taxon>
        <taxon>Streptophyta</taxon>
        <taxon>Embryophyta</taxon>
        <taxon>Tracheophyta</taxon>
        <taxon>Spermatophyta</taxon>
        <taxon>Magnoliopsida</taxon>
        <taxon>Liliopsida</taxon>
        <taxon>Poales</taxon>
        <taxon>Poaceae</taxon>
        <taxon>PACMAD clade</taxon>
        <taxon>Panicoideae</taxon>
        <taxon>Panicodae</taxon>
        <taxon>Paniceae</taxon>
        <taxon>Melinidinae</taxon>
        <taxon>Urochloa</taxon>
    </lineage>
</organism>
<dbReference type="Proteomes" id="UP001497457">
    <property type="component" value="Chromosome 7b"/>
</dbReference>
<reference evidence="2 3" key="2">
    <citation type="submission" date="2024-10" db="EMBL/GenBank/DDBJ databases">
        <authorList>
            <person name="Ryan C."/>
        </authorList>
    </citation>
    <scope>NUCLEOTIDE SEQUENCE [LARGE SCALE GENOMIC DNA]</scope>
</reference>
<evidence type="ECO:0000259" key="1">
    <source>
        <dbReference type="Pfam" id="PF23635"/>
    </source>
</evidence>
<keyword evidence="3" id="KW-1185">Reference proteome</keyword>
<accession>A0ABC9FTB9</accession>
<feature type="domain" description="F-box protein AT5G49610-like beta-propeller" evidence="1">
    <location>
        <begin position="162"/>
        <end position="404"/>
    </location>
</feature>